<reference evidence="1 2" key="1">
    <citation type="submission" date="2023-07" db="EMBL/GenBank/DDBJ databases">
        <title>Sequencing the genomes of 1000 actinobacteria strains.</title>
        <authorList>
            <person name="Klenk H.-P."/>
        </authorList>
    </citation>
    <scope>NUCLEOTIDE SEQUENCE [LARGE SCALE GENOMIC DNA]</scope>
    <source>
        <strain evidence="1 2">DSM 44508</strain>
    </source>
</reference>
<dbReference type="RefSeq" id="WP_310128987.1">
    <property type="nucleotide sequence ID" value="NZ_JAVDYF010000001.1"/>
</dbReference>
<protein>
    <recommendedName>
        <fullName evidence="3">YbjN domain-containing protein</fullName>
    </recommendedName>
</protein>
<dbReference type="EMBL" id="JAVDYF010000001">
    <property type="protein sequence ID" value="MDR7355762.1"/>
    <property type="molecule type" value="Genomic_DNA"/>
</dbReference>
<dbReference type="Proteomes" id="UP001183619">
    <property type="component" value="Unassembled WGS sequence"/>
</dbReference>
<accession>A0ABU2BAU6</accession>
<keyword evidence="2" id="KW-1185">Reference proteome</keyword>
<evidence type="ECO:0000313" key="2">
    <source>
        <dbReference type="Proteomes" id="UP001183619"/>
    </source>
</evidence>
<organism evidence="1 2">
    <name type="scientific">Corynebacterium felinum</name>
    <dbReference type="NCBI Taxonomy" id="131318"/>
    <lineage>
        <taxon>Bacteria</taxon>
        <taxon>Bacillati</taxon>
        <taxon>Actinomycetota</taxon>
        <taxon>Actinomycetes</taxon>
        <taxon>Mycobacteriales</taxon>
        <taxon>Corynebacteriaceae</taxon>
        <taxon>Corynebacterium</taxon>
    </lineage>
</organism>
<name>A0ABU2BAU6_9CORY</name>
<evidence type="ECO:0008006" key="3">
    <source>
        <dbReference type="Google" id="ProtNLM"/>
    </source>
</evidence>
<proteinExistence type="predicted"/>
<sequence length="169" mass="18815">MVENLSLSDSPSGGGVCLWELEPQRVFEADPSPLFHALCRVLAKENVVFERLDDQVRTGFVDQSIVFSISGNYLVASSQWRGEIPVARAADVLGLCHEWNLHQLMPSLRFHNRDAETLALTAVRSFRVAEGVSFNQVGAFVVTSIDAFMACWNNAAVQLPDYVSWDEEL</sequence>
<comment type="caution">
    <text evidence="1">The sequence shown here is derived from an EMBL/GenBank/DDBJ whole genome shotgun (WGS) entry which is preliminary data.</text>
</comment>
<gene>
    <name evidence="1" type="ORF">J2S37_002300</name>
</gene>
<evidence type="ECO:0000313" key="1">
    <source>
        <dbReference type="EMBL" id="MDR7355762.1"/>
    </source>
</evidence>